<dbReference type="PANTHER" id="PTHR43133:SF8">
    <property type="entry name" value="RNA POLYMERASE SIGMA FACTOR HI_1459-RELATED"/>
    <property type="match status" value="1"/>
</dbReference>
<keyword evidence="10" id="KW-1185">Reference proteome</keyword>
<keyword evidence="5" id="KW-0804">Transcription</keyword>
<evidence type="ECO:0000256" key="3">
    <source>
        <dbReference type="ARBA" id="ARBA00023082"/>
    </source>
</evidence>
<dbReference type="InterPro" id="IPR007627">
    <property type="entry name" value="RNA_pol_sigma70_r2"/>
</dbReference>
<dbReference type="CDD" id="cd00161">
    <property type="entry name" value="beta-trefoil_Ricin-like"/>
    <property type="match status" value="1"/>
</dbReference>
<dbReference type="InterPro" id="IPR014284">
    <property type="entry name" value="RNA_pol_sigma-70_dom"/>
</dbReference>
<dbReference type="NCBIfam" id="TIGR02937">
    <property type="entry name" value="sigma70-ECF"/>
    <property type="match status" value="1"/>
</dbReference>
<dbReference type="EMBL" id="BAAALD010000134">
    <property type="protein sequence ID" value="GAA1122835.1"/>
    <property type="molecule type" value="Genomic_DNA"/>
</dbReference>
<proteinExistence type="inferred from homology"/>
<organism evidence="9 10">
    <name type="scientific">Kitasatospora arboriphila</name>
    <dbReference type="NCBI Taxonomy" id="258052"/>
    <lineage>
        <taxon>Bacteria</taxon>
        <taxon>Bacillati</taxon>
        <taxon>Actinomycetota</taxon>
        <taxon>Actinomycetes</taxon>
        <taxon>Kitasatosporales</taxon>
        <taxon>Streptomycetaceae</taxon>
        <taxon>Kitasatospora</taxon>
    </lineage>
</organism>
<keyword evidence="3" id="KW-0731">Sigma factor</keyword>
<dbReference type="Proteomes" id="UP001499987">
    <property type="component" value="Unassembled WGS sequence"/>
</dbReference>
<evidence type="ECO:0008006" key="11">
    <source>
        <dbReference type="Google" id="ProtNLM"/>
    </source>
</evidence>
<dbReference type="Pfam" id="PF00652">
    <property type="entry name" value="Ricin_B_lectin"/>
    <property type="match status" value="1"/>
</dbReference>
<keyword evidence="4" id="KW-0238">DNA-binding</keyword>
<dbReference type="InterPro" id="IPR000772">
    <property type="entry name" value="Ricin_B_lectin"/>
</dbReference>
<evidence type="ECO:0000256" key="2">
    <source>
        <dbReference type="ARBA" id="ARBA00023015"/>
    </source>
</evidence>
<dbReference type="InterPro" id="IPR039425">
    <property type="entry name" value="RNA_pol_sigma-70-like"/>
</dbReference>
<evidence type="ECO:0000313" key="9">
    <source>
        <dbReference type="EMBL" id="GAA1122835.1"/>
    </source>
</evidence>
<dbReference type="RefSeq" id="WP_344628025.1">
    <property type="nucleotide sequence ID" value="NZ_BAAALD010000134.1"/>
</dbReference>
<dbReference type="Pfam" id="PF04542">
    <property type="entry name" value="Sigma70_r2"/>
    <property type="match status" value="1"/>
</dbReference>
<protein>
    <recommendedName>
        <fullName evidence="11">Sigma-70 family RNA polymerase sigma factor</fullName>
    </recommendedName>
</protein>
<dbReference type="Gene3D" id="1.10.1740.10">
    <property type="match status" value="1"/>
</dbReference>
<comment type="caution">
    <text evidence="9">The sequence shown here is derived from an EMBL/GenBank/DDBJ whole genome shotgun (WGS) entry which is preliminary data.</text>
</comment>
<dbReference type="InterPro" id="IPR035992">
    <property type="entry name" value="Ricin_B-like_lectins"/>
</dbReference>
<dbReference type="SUPFAM" id="SSF88659">
    <property type="entry name" value="Sigma3 and sigma4 domains of RNA polymerase sigma factors"/>
    <property type="match status" value="1"/>
</dbReference>
<feature type="domain" description="Ricin B lectin" evidence="7">
    <location>
        <begin position="386"/>
        <end position="510"/>
    </location>
</feature>
<dbReference type="PANTHER" id="PTHR43133">
    <property type="entry name" value="RNA POLYMERASE ECF-TYPE SIGMA FACTO"/>
    <property type="match status" value="1"/>
</dbReference>
<dbReference type="InterPro" id="IPR013325">
    <property type="entry name" value="RNA_pol_sigma_r2"/>
</dbReference>
<dbReference type="PROSITE" id="PS50231">
    <property type="entry name" value="RICIN_B_LECTIN"/>
    <property type="match status" value="1"/>
</dbReference>
<keyword evidence="2" id="KW-0805">Transcription regulation</keyword>
<evidence type="ECO:0000259" key="7">
    <source>
        <dbReference type="Pfam" id="PF00652"/>
    </source>
</evidence>
<evidence type="ECO:0000256" key="5">
    <source>
        <dbReference type="ARBA" id="ARBA00023163"/>
    </source>
</evidence>
<evidence type="ECO:0000259" key="8">
    <source>
        <dbReference type="Pfam" id="PF04542"/>
    </source>
</evidence>
<reference evidence="9 10" key="1">
    <citation type="journal article" date="2019" name="Int. J. Syst. Evol. Microbiol.">
        <title>The Global Catalogue of Microorganisms (GCM) 10K type strain sequencing project: providing services to taxonomists for standard genome sequencing and annotation.</title>
        <authorList>
            <consortium name="The Broad Institute Genomics Platform"/>
            <consortium name="The Broad Institute Genome Sequencing Center for Infectious Disease"/>
            <person name="Wu L."/>
            <person name="Ma J."/>
        </authorList>
    </citation>
    <scope>NUCLEOTIDE SEQUENCE [LARGE SCALE GENOMIC DNA]</scope>
    <source>
        <strain evidence="9 10">JCM 13002</strain>
    </source>
</reference>
<name>A0ABN1U5U4_9ACTN</name>
<feature type="region of interest" description="Disordered" evidence="6">
    <location>
        <begin position="484"/>
        <end position="509"/>
    </location>
</feature>
<evidence type="ECO:0000256" key="6">
    <source>
        <dbReference type="SAM" id="MobiDB-lite"/>
    </source>
</evidence>
<sequence>MTASATARQTALDHLNDAELAALLRDGDPLTGPAVQDVMSEVFARHHTAVLAYARTCCRDTATAHDLAAEAFARTYRAVTTGSGPQHAWRPYLLTCVRHVAMEWARDRARTLLSDDFDAWAESLPCGQDTDDTVLAAEEGSLVLQAYRSLPERWQAVLWHAVVEHEPAAATAKRLGITASGIGSLVARACEGLREAYLRAHLNDTASDECRHYGTMIAASIRRPDKRTTRHLDRHLRTCTGCARAERDLRDINGRLGAMLPVGVLLWNPAGLWPSVTGHGLHLVAAKVAAVSRSAAGKWTLTTTAVAAAAAAVVVLTPGSGGTPVRTPPPATGAAPAVPAPTLTVAPVAAVGVAESFRPEPAAVIGTPTRTARPSAFAPPPGSRAFVNRMTGLCAQADPTGALTQRPCNRTAGQAWILIPAGSGAQIKNAGTGRCLATGGSTTDGAPLVQQECGADGRKETVWTFCGGLVVNAASRLVLGLEHWPEADGPGPGDRLTQSRNHEDSPAFRWQQRAFGA</sequence>
<dbReference type="SUPFAM" id="SSF88946">
    <property type="entry name" value="Sigma2 domain of RNA polymerase sigma factors"/>
    <property type="match status" value="1"/>
</dbReference>
<dbReference type="InterPro" id="IPR013324">
    <property type="entry name" value="RNA_pol_sigma_r3/r4-like"/>
</dbReference>
<accession>A0ABN1U5U4</accession>
<dbReference type="Gene3D" id="1.10.10.10">
    <property type="entry name" value="Winged helix-like DNA-binding domain superfamily/Winged helix DNA-binding domain"/>
    <property type="match status" value="1"/>
</dbReference>
<evidence type="ECO:0000256" key="1">
    <source>
        <dbReference type="ARBA" id="ARBA00010641"/>
    </source>
</evidence>
<comment type="similarity">
    <text evidence="1">Belongs to the sigma-70 factor family. ECF subfamily.</text>
</comment>
<dbReference type="Gene3D" id="2.80.10.50">
    <property type="match status" value="1"/>
</dbReference>
<gene>
    <name evidence="9" type="ORF">GCM10009663_72690</name>
</gene>
<evidence type="ECO:0000256" key="4">
    <source>
        <dbReference type="ARBA" id="ARBA00023125"/>
    </source>
</evidence>
<feature type="domain" description="RNA polymerase sigma-70 region 2" evidence="8">
    <location>
        <begin position="43"/>
        <end position="111"/>
    </location>
</feature>
<dbReference type="SUPFAM" id="SSF50370">
    <property type="entry name" value="Ricin B-like lectins"/>
    <property type="match status" value="1"/>
</dbReference>
<dbReference type="InterPro" id="IPR036388">
    <property type="entry name" value="WH-like_DNA-bd_sf"/>
</dbReference>
<evidence type="ECO:0000313" key="10">
    <source>
        <dbReference type="Proteomes" id="UP001499987"/>
    </source>
</evidence>